<dbReference type="InterPro" id="IPR013128">
    <property type="entry name" value="Peptidase_C1A"/>
</dbReference>
<evidence type="ECO:0000313" key="4">
    <source>
        <dbReference type="Proteomes" id="UP000485058"/>
    </source>
</evidence>
<dbReference type="InterPro" id="IPR000668">
    <property type="entry name" value="Peptidase_C1A_C"/>
</dbReference>
<dbReference type="EMBL" id="BLLF01000005">
    <property type="protein sequence ID" value="GFH05674.1"/>
    <property type="molecule type" value="Genomic_DNA"/>
</dbReference>
<organism evidence="3 4">
    <name type="scientific">Haematococcus lacustris</name>
    <name type="common">Green alga</name>
    <name type="synonym">Haematococcus pluvialis</name>
    <dbReference type="NCBI Taxonomy" id="44745"/>
    <lineage>
        <taxon>Eukaryota</taxon>
        <taxon>Viridiplantae</taxon>
        <taxon>Chlorophyta</taxon>
        <taxon>core chlorophytes</taxon>
        <taxon>Chlorophyceae</taxon>
        <taxon>CS clade</taxon>
        <taxon>Chlamydomonadales</taxon>
        <taxon>Haematococcaceae</taxon>
        <taxon>Haematococcus</taxon>
    </lineage>
</organism>
<evidence type="ECO:0000313" key="3">
    <source>
        <dbReference type="EMBL" id="GFH05674.1"/>
    </source>
</evidence>
<dbReference type="SUPFAM" id="SSF54001">
    <property type="entry name" value="Cysteine proteinases"/>
    <property type="match status" value="1"/>
</dbReference>
<dbReference type="AlphaFoldDB" id="A0A699YFC8"/>
<sequence>MEKVRATNTNTSIPYWLAGNQYADLDFLSFKALILMRTPTPQPTGRKLQSGVRDAGLHTRRQLQQALPAEVNWLAQGKVSAVKNQGGCGSCWAFAAVAALESAYLIARPGTTAAGPPPLHLSEQQIVSCVNAAAGYSSQACLS</sequence>
<dbReference type="InterPro" id="IPR000169">
    <property type="entry name" value="Pept_cys_AS"/>
</dbReference>
<feature type="non-terminal residue" evidence="3">
    <location>
        <position position="1"/>
    </location>
</feature>
<proteinExistence type="inferred from homology"/>
<gene>
    <name evidence="3" type="ORF">HaLaN_00173</name>
</gene>
<protein>
    <submittedName>
        <fullName evidence="3">Kinesin BC2</fullName>
    </submittedName>
</protein>
<dbReference type="PROSITE" id="PS00139">
    <property type="entry name" value="THIOL_PROTEASE_CYS"/>
    <property type="match status" value="1"/>
</dbReference>
<name>A0A699YFC8_HAELA</name>
<feature type="domain" description="Peptidase C1A papain C-terminal" evidence="2">
    <location>
        <begin position="67"/>
        <end position="131"/>
    </location>
</feature>
<dbReference type="Gene3D" id="3.90.70.10">
    <property type="entry name" value="Cysteine proteinases"/>
    <property type="match status" value="1"/>
</dbReference>
<comment type="caution">
    <text evidence="3">The sequence shown here is derived from an EMBL/GenBank/DDBJ whole genome shotgun (WGS) entry which is preliminary data.</text>
</comment>
<reference evidence="3 4" key="1">
    <citation type="submission" date="2020-02" db="EMBL/GenBank/DDBJ databases">
        <title>Draft genome sequence of Haematococcus lacustris strain NIES-144.</title>
        <authorList>
            <person name="Morimoto D."/>
            <person name="Nakagawa S."/>
            <person name="Yoshida T."/>
            <person name="Sawayama S."/>
        </authorList>
    </citation>
    <scope>NUCLEOTIDE SEQUENCE [LARGE SCALE GENOMIC DNA]</scope>
    <source>
        <strain evidence="3 4">NIES-144</strain>
    </source>
</reference>
<evidence type="ECO:0000256" key="1">
    <source>
        <dbReference type="ARBA" id="ARBA00008455"/>
    </source>
</evidence>
<dbReference type="GO" id="GO:0008234">
    <property type="term" value="F:cysteine-type peptidase activity"/>
    <property type="evidence" value="ECO:0007669"/>
    <property type="project" value="InterPro"/>
</dbReference>
<keyword evidence="4" id="KW-1185">Reference proteome</keyword>
<dbReference type="Proteomes" id="UP000485058">
    <property type="component" value="Unassembled WGS sequence"/>
</dbReference>
<comment type="similarity">
    <text evidence="1">Belongs to the peptidase C1 family.</text>
</comment>
<dbReference type="PANTHER" id="PTHR12411">
    <property type="entry name" value="CYSTEINE PROTEASE FAMILY C1-RELATED"/>
    <property type="match status" value="1"/>
</dbReference>
<dbReference type="Pfam" id="PF00112">
    <property type="entry name" value="Peptidase_C1"/>
    <property type="match status" value="1"/>
</dbReference>
<accession>A0A699YFC8</accession>
<evidence type="ECO:0000259" key="2">
    <source>
        <dbReference type="Pfam" id="PF00112"/>
    </source>
</evidence>
<dbReference type="InterPro" id="IPR038765">
    <property type="entry name" value="Papain-like_cys_pep_sf"/>
</dbReference>
<dbReference type="GO" id="GO:0006508">
    <property type="term" value="P:proteolysis"/>
    <property type="evidence" value="ECO:0007669"/>
    <property type="project" value="InterPro"/>
</dbReference>